<organism evidence="1 2">
    <name type="scientific">Zalerion maritima</name>
    <dbReference type="NCBI Taxonomy" id="339359"/>
    <lineage>
        <taxon>Eukaryota</taxon>
        <taxon>Fungi</taxon>
        <taxon>Dikarya</taxon>
        <taxon>Ascomycota</taxon>
        <taxon>Pezizomycotina</taxon>
        <taxon>Sordariomycetes</taxon>
        <taxon>Lulworthiomycetidae</taxon>
        <taxon>Lulworthiales</taxon>
        <taxon>Lulworthiaceae</taxon>
        <taxon>Zalerion</taxon>
    </lineage>
</organism>
<dbReference type="AlphaFoldDB" id="A0AAD5RRA7"/>
<name>A0AAD5RRA7_9PEZI</name>
<protein>
    <submittedName>
        <fullName evidence="1">Uncharacterized protein</fullName>
    </submittedName>
</protein>
<sequence length="426" mass="47615">MVLRGDKPPIASMARKPVSISTPNSGAPLSPSRAIFSRPYCLMIPAPVPDPLLMRRSPFCSSRTDTFVFEVDTHVLPQPSRAPHAVVPIMHLSPSLPGPLTEAENNHVASQALKIRQAFYDAVTTVLCHLYGRSRAIKVDSLSGWHVRSLDQVIRDLNLSGSGRLEGFTAREEWRDALVKAEGVRGDLALPHLYRSYYDAGDFKGWAKVAKIIALRADQTPPVNNTEGHPELVVSGESPYFLIPTDILLEINHFRTSTLAALREEAAHELRILRRVPPMTTAELLRLSTQSLEPCVSTPDALALAKRNSIQLNLIHLSRAWYHFDMGSRDFALGYTGAISDLVQHMLAPRIANDPLTQLDCVLWSLHWAAEGKTRDVESQAVRLVDGDLGAFWQETKIRREDWYVQQETERLMDMLVVQQSKINIT</sequence>
<evidence type="ECO:0000313" key="1">
    <source>
        <dbReference type="EMBL" id="KAJ2902386.1"/>
    </source>
</evidence>
<dbReference type="EMBL" id="JAKWBI020000114">
    <property type="protein sequence ID" value="KAJ2902386.1"/>
    <property type="molecule type" value="Genomic_DNA"/>
</dbReference>
<reference evidence="1" key="1">
    <citation type="submission" date="2022-07" db="EMBL/GenBank/DDBJ databases">
        <title>Draft genome sequence of Zalerion maritima ATCC 34329, a (micro)plastics degrading marine fungus.</title>
        <authorList>
            <person name="Paco A."/>
            <person name="Goncalves M.F.M."/>
            <person name="Rocha-Santos T.A.P."/>
            <person name="Alves A."/>
        </authorList>
    </citation>
    <scope>NUCLEOTIDE SEQUENCE</scope>
    <source>
        <strain evidence="1">ATCC 34329</strain>
    </source>
</reference>
<proteinExistence type="predicted"/>
<evidence type="ECO:0000313" key="2">
    <source>
        <dbReference type="Proteomes" id="UP001201980"/>
    </source>
</evidence>
<keyword evidence="2" id="KW-1185">Reference proteome</keyword>
<accession>A0AAD5RRA7</accession>
<comment type="caution">
    <text evidence="1">The sequence shown here is derived from an EMBL/GenBank/DDBJ whole genome shotgun (WGS) entry which is preliminary data.</text>
</comment>
<gene>
    <name evidence="1" type="ORF">MKZ38_000632</name>
</gene>
<dbReference type="Proteomes" id="UP001201980">
    <property type="component" value="Unassembled WGS sequence"/>
</dbReference>